<feature type="region of interest" description="Disordered" evidence="1">
    <location>
        <begin position="129"/>
        <end position="436"/>
    </location>
</feature>
<feature type="compositionally biased region" description="Polar residues" evidence="1">
    <location>
        <begin position="1"/>
        <end position="10"/>
    </location>
</feature>
<feature type="compositionally biased region" description="Basic and acidic residues" evidence="1">
    <location>
        <begin position="17"/>
        <end position="27"/>
    </location>
</feature>
<feature type="compositionally biased region" description="Polar residues" evidence="1">
    <location>
        <begin position="354"/>
        <end position="372"/>
    </location>
</feature>
<feature type="region of interest" description="Disordered" evidence="1">
    <location>
        <begin position="665"/>
        <end position="685"/>
    </location>
</feature>
<feature type="compositionally biased region" description="Polar residues" evidence="1">
    <location>
        <begin position="272"/>
        <end position="283"/>
    </location>
</feature>
<proteinExistence type="predicted"/>
<comment type="caution">
    <text evidence="2">The sequence shown here is derived from an EMBL/GenBank/DDBJ whole genome shotgun (WGS) entry which is preliminary data.</text>
</comment>
<evidence type="ECO:0000313" key="2">
    <source>
        <dbReference type="EMBL" id="KAK7027413.1"/>
    </source>
</evidence>
<accession>A0AAW0BMU8</accession>
<gene>
    <name evidence="2" type="ORF">VNI00_015249</name>
</gene>
<dbReference type="AlphaFoldDB" id="A0AAW0BMU8"/>
<evidence type="ECO:0000313" key="3">
    <source>
        <dbReference type="Proteomes" id="UP001383192"/>
    </source>
</evidence>
<sequence>MPAKKTTSSVKGAAKAVQEHAPTRDGGAEVAVEQGVPETTTATGRGRIRKASGNSIEQSSGRGGRGAKTEKGKSGGPSRVIVLDDDDGSDVSSVSVSRRALKDVPAVGRVKQFGSVDSDEFVTREVHLVARQSRPRKRSPSLSSLSSVGSGGEGVAVESPAASVSGSRSVPDKAPVVASVPSVVVPLTPEKRRRSGDDDGVSPSKIRVKDLTLSPRKAAKAISGAVFDLQGGSKRRVADAKNDRGSDTPSVLLARLDALPDPSDDQDPVENVTESTRQASTSARRGKSAHVIQKPVKDRKDPVGEEVPDSDSSMVSPTVSRVPTPCRVSCTRSPTSRRKRRGAERDLVFDSDDTLPSPTSVLASKSRVSTGESKSERGSQKASVGKRKALDPPGSPKWDIEDMDVDDPPEDSRRGRGGKGGTERPGAGSSIGRKATVRVPAAALPANTRTSAQDPPAVFSTALSLPEDEDEDYTDFEADVEPAREPLLDPERIHPNLLQLYASFPWIDGLKRAKFIGYANTEGVFGDFTPVSYARLLDAVDARVMSKLTRSIGFVQYKDFKSPVRVPLAGFARNWECIRVPRKEGTRSAAFVLTGVSTSSHVSVGREVGQSFVKQIHVRPLENDWTVLQCNIGTFLNDAEMHAPGRNNALVFQTKRQGWVARAADKEQDPLGSTPYPSPAKPGSSKAVEENVLQDEEGPDVAMVNVLGKGAPPFRTFDEGIPLYDGRTRPGVKGFRFGPDDWESYTNLPLYPHAEVEDQSLVTVVFTLAGFKIGSALHHTVHFNALFAIVLGKVKL</sequence>
<name>A0AAW0BMU8_9AGAR</name>
<dbReference type="Proteomes" id="UP001383192">
    <property type="component" value="Unassembled WGS sequence"/>
</dbReference>
<keyword evidence="3" id="KW-1185">Reference proteome</keyword>
<feature type="compositionally biased region" description="Low complexity" evidence="1">
    <location>
        <begin position="172"/>
        <end position="186"/>
    </location>
</feature>
<feature type="region of interest" description="Disordered" evidence="1">
    <location>
        <begin position="1"/>
        <end position="106"/>
    </location>
</feature>
<evidence type="ECO:0000256" key="1">
    <source>
        <dbReference type="SAM" id="MobiDB-lite"/>
    </source>
</evidence>
<protein>
    <submittedName>
        <fullName evidence="2">Uncharacterized protein</fullName>
    </submittedName>
</protein>
<feature type="compositionally biased region" description="Basic and acidic residues" evidence="1">
    <location>
        <begin position="236"/>
        <end position="246"/>
    </location>
</feature>
<feature type="compositionally biased region" description="Polar residues" evidence="1">
    <location>
        <begin position="310"/>
        <end position="321"/>
    </location>
</feature>
<reference evidence="2 3" key="1">
    <citation type="submission" date="2024-01" db="EMBL/GenBank/DDBJ databases">
        <title>A draft genome for a cacao thread blight-causing isolate of Paramarasmius palmivorus.</title>
        <authorList>
            <person name="Baruah I.K."/>
            <person name="Bukari Y."/>
            <person name="Amoako-Attah I."/>
            <person name="Meinhardt L.W."/>
            <person name="Bailey B.A."/>
            <person name="Cohen S.P."/>
        </authorList>
    </citation>
    <scope>NUCLEOTIDE SEQUENCE [LARGE SCALE GENOMIC DNA]</scope>
    <source>
        <strain evidence="2 3">GH-12</strain>
    </source>
</reference>
<dbReference type="EMBL" id="JAYKXP010000096">
    <property type="protein sequence ID" value="KAK7027413.1"/>
    <property type="molecule type" value="Genomic_DNA"/>
</dbReference>
<organism evidence="2 3">
    <name type="scientific">Paramarasmius palmivorus</name>
    <dbReference type="NCBI Taxonomy" id="297713"/>
    <lineage>
        <taxon>Eukaryota</taxon>
        <taxon>Fungi</taxon>
        <taxon>Dikarya</taxon>
        <taxon>Basidiomycota</taxon>
        <taxon>Agaricomycotina</taxon>
        <taxon>Agaricomycetes</taxon>
        <taxon>Agaricomycetidae</taxon>
        <taxon>Agaricales</taxon>
        <taxon>Marasmiineae</taxon>
        <taxon>Marasmiaceae</taxon>
        <taxon>Paramarasmius</taxon>
    </lineage>
</organism>